<dbReference type="AlphaFoldDB" id="A0A1A9I4J3"/>
<dbReference type="OrthoDB" id="9795565at2"/>
<reference evidence="2 3" key="1">
    <citation type="submission" date="2016-05" db="EMBL/GenBank/DDBJ databases">
        <title>Niabella ginsenosidivorans BS26 whole genome sequencing.</title>
        <authorList>
            <person name="Im W.T."/>
            <person name="Siddiqi M.Z."/>
        </authorList>
    </citation>
    <scope>NUCLEOTIDE SEQUENCE [LARGE SCALE GENOMIC DNA]</scope>
    <source>
        <strain evidence="2 3">BS26</strain>
    </source>
</reference>
<evidence type="ECO:0000313" key="2">
    <source>
        <dbReference type="EMBL" id="ANH82473.1"/>
    </source>
</evidence>
<dbReference type="EMBL" id="CP015772">
    <property type="protein sequence ID" value="ANH82473.1"/>
    <property type="molecule type" value="Genomic_DNA"/>
</dbReference>
<name>A0A1A9I4J3_9BACT</name>
<feature type="domain" description="Protein CR006 P-loop" evidence="1">
    <location>
        <begin position="159"/>
        <end position="354"/>
    </location>
</feature>
<evidence type="ECO:0000259" key="1">
    <source>
        <dbReference type="Pfam" id="PF13166"/>
    </source>
</evidence>
<accession>A0A1A9I4J3</accession>
<keyword evidence="3" id="KW-1185">Reference proteome</keyword>
<dbReference type="Pfam" id="PF13166">
    <property type="entry name" value="AAA_13"/>
    <property type="match status" value="1"/>
</dbReference>
<evidence type="ECO:0000313" key="3">
    <source>
        <dbReference type="Proteomes" id="UP000077667"/>
    </source>
</evidence>
<dbReference type="RefSeq" id="WP_067758750.1">
    <property type="nucleotide sequence ID" value="NZ_CP015772.1"/>
</dbReference>
<sequence length="400" mass="45684">MNTITHFATLAEVAQHFRKDLTGDHRPLKDLVLFFAHNGAGKTRLSMEFKELGKKENITLISDGSGALISDKDGAVLGTTEMVSDTLYFNAFTEDLFSWNNDLENNTTRFIQLNSDSKFFRGLHELDLDAKIESFFNNYVDLKFDIDYNASTVAFSRSIIVDGQEQTVENIKISRGEETLFIWCFFLAICQLAIDKDPAYSWVKYIYIDDPISSLDENNAIAVACDLCNLLTAEGNDIKTVISTHHSLFFNVLYNEFGRKVKNKRYFLHNRGAEGYALQDTNDTPFFHHIATLSELKKVAESDTIYTYHFNSLRSILEKTATFFGYDKIDKCINGLEDEVLFERALQLFSHGKYSIFDPVEMGDDNKALFKRILNGFLGKYEFYFPQIFNEETPAETASA</sequence>
<dbReference type="InterPro" id="IPR026866">
    <property type="entry name" value="CR006_AAA"/>
</dbReference>
<dbReference type="Proteomes" id="UP000077667">
    <property type="component" value="Chromosome"/>
</dbReference>
<organism evidence="2 3">
    <name type="scientific">Niabella ginsenosidivorans</name>
    <dbReference type="NCBI Taxonomy" id="1176587"/>
    <lineage>
        <taxon>Bacteria</taxon>
        <taxon>Pseudomonadati</taxon>
        <taxon>Bacteroidota</taxon>
        <taxon>Chitinophagia</taxon>
        <taxon>Chitinophagales</taxon>
        <taxon>Chitinophagaceae</taxon>
        <taxon>Niabella</taxon>
    </lineage>
</organism>
<dbReference type="InterPro" id="IPR027417">
    <property type="entry name" value="P-loop_NTPase"/>
</dbReference>
<gene>
    <name evidence="2" type="ORF">A8C56_17200</name>
</gene>
<proteinExistence type="predicted"/>
<dbReference type="Gene3D" id="3.40.50.300">
    <property type="entry name" value="P-loop containing nucleotide triphosphate hydrolases"/>
    <property type="match status" value="1"/>
</dbReference>
<dbReference type="STRING" id="1176587.A8C56_17200"/>
<protein>
    <submittedName>
        <fullName evidence="2">Anticodon nuclease</fullName>
    </submittedName>
</protein>
<dbReference type="KEGG" id="nia:A8C56_17200"/>